<accession>A0ABS9Y857</accession>
<dbReference type="PANTHER" id="PTHR43796">
    <property type="entry name" value="CARBOXYNORSPERMIDINE SYNTHASE"/>
    <property type="match status" value="1"/>
</dbReference>
<dbReference type="Proteomes" id="UP001165269">
    <property type="component" value="Unassembled WGS sequence"/>
</dbReference>
<dbReference type="SUPFAM" id="SSF51735">
    <property type="entry name" value="NAD(P)-binding Rossmann-fold domains"/>
    <property type="match status" value="1"/>
</dbReference>
<dbReference type="PANTHER" id="PTHR43796:SF2">
    <property type="entry name" value="CARBOXYNORSPERMIDINE SYNTHASE"/>
    <property type="match status" value="1"/>
</dbReference>
<dbReference type="Gene3D" id="3.40.50.720">
    <property type="entry name" value="NAD(P)-binding Rossmann-like Domain"/>
    <property type="match status" value="1"/>
</dbReference>
<comment type="caution">
    <text evidence="1">The sequence shown here is derived from an EMBL/GenBank/DDBJ whole genome shotgun (WGS) entry which is preliminary data.</text>
</comment>
<gene>
    <name evidence="1" type="ORF">MQP27_20140</name>
</gene>
<evidence type="ECO:0008006" key="3">
    <source>
        <dbReference type="Google" id="ProtNLM"/>
    </source>
</evidence>
<name>A0ABS9Y857_9ACTN</name>
<dbReference type="EMBL" id="JALDAY010000006">
    <property type="protein sequence ID" value="MCI3273417.1"/>
    <property type="molecule type" value="Genomic_DNA"/>
</dbReference>
<keyword evidence="2" id="KW-1185">Reference proteome</keyword>
<evidence type="ECO:0000313" key="1">
    <source>
        <dbReference type="EMBL" id="MCI3273417.1"/>
    </source>
</evidence>
<organism evidence="1 2">
    <name type="scientific">Streptomyces cylindrosporus</name>
    <dbReference type="NCBI Taxonomy" id="2927583"/>
    <lineage>
        <taxon>Bacteria</taxon>
        <taxon>Bacillati</taxon>
        <taxon>Actinomycetota</taxon>
        <taxon>Actinomycetes</taxon>
        <taxon>Kitasatosporales</taxon>
        <taxon>Streptomycetaceae</taxon>
        <taxon>Streptomyces</taxon>
    </lineage>
</organism>
<reference evidence="1" key="1">
    <citation type="submission" date="2022-03" db="EMBL/GenBank/DDBJ databases">
        <title>Streptomyces 7R015 and 7R016 isolated from Barleria lupulina in Thailand.</title>
        <authorList>
            <person name="Kanchanasin P."/>
            <person name="Phongsopitanun W."/>
            <person name="Tanasupawat S."/>
        </authorList>
    </citation>
    <scope>NUCLEOTIDE SEQUENCE</scope>
    <source>
        <strain evidence="1">7R015</strain>
    </source>
</reference>
<proteinExistence type="predicted"/>
<protein>
    <recommendedName>
        <fullName evidence="3">Saccharopine dehydrogenase</fullName>
    </recommendedName>
</protein>
<evidence type="ECO:0000313" key="2">
    <source>
        <dbReference type="Proteomes" id="UP001165269"/>
    </source>
</evidence>
<dbReference type="InterPro" id="IPR036291">
    <property type="entry name" value="NAD(P)-bd_dom_sf"/>
</dbReference>
<dbReference type="RefSeq" id="WP_242766671.1">
    <property type="nucleotide sequence ID" value="NZ_JALDAY010000006.1"/>
</dbReference>
<sequence>MKHRVLVAGGYGLVGGWIVRHLRAASHDIDLVIGGRRPDNATALAKECDADVVQLDSDDAATGLAAAGPVDLVIAALQDPDDKVLRASLRAGAAYIGIVRKADTVGRTAMAAAGLARRPALIMGHWQAGVTTFAALVAARPFAHVDQIALAALFDTADPIGPMTSSDSSAFFTRALTRRGGHWAEIEQSENVRTVDRGGPPAFAAQPMGVLDVPALVTATDAADIRFDIGMGDSLGTLAGSAPSHDIYIDLRGSDHDGTSMARRTVVSDPRGQAHLTALGVLIGAERVLGLDGAAPPRAGVVFPEAVIDPAHALDRLRMFGVAITTSSLPATNA</sequence>